<accession>A0ABT8GJM4</accession>
<dbReference type="InterPro" id="IPR005152">
    <property type="entry name" value="Lipase_secreted"/>
</dbReference>
<sequence length="586" mass="60557">MSASVVSESAPRLARPWGRLVVGLLLVLVGAVLTVTPFASLAVLVLLVITAMALTGIGELTAARSGRSRAAARITGLGWVTAATVVALWPGPTLQVLAVVAGLAMALAGALRVAAALRGTVDARLASALLGGAGLLLGALALVWPDVTVFVVAVLFGVRTVLAGVGLVWAALRGAPDVDPETRTAGTARRFVRTLGAIMALAVALLLVTVSVTLRQGTPVADDFYDPPDDVPAEPGVLLASEPFTRDVPDGALAWRILYTTTRDQGQPAVASALVVAPLAASTEPRPIVAWAHGTTGVVPGCAPSVLEHPFEAGATPALPQVVDNGWVMVATDYVGLGTESPHPYLIGQAEGRSVLDSVRAARQLRDVVWADGTVVWGHSQGGHAALWAGVLASDYAPDAGVVGVSAMAPASNLPGLVDNLDVVPGGTLFASYIVEAYSAVYDDVSFDDIVRPAARVQVKEIAGRCLAEPGALVSVIETFLFGDTIFTDDAKTGAFVDRLAENVPSGAIDAPLLLAQGDADPLVLPAAQQAYVDQRCADGHELDYRTYPDEDHLSIVADESALVGELLTWTEERFAGTPAESTCRD</sequence>
<gene>
    <name evidence="2" type="ORF">QQX02_11920</name>
</gene>
<protein>
    <submittedName>
        <fullName evidence="2">Lipase family protein</fullName>
    </submittedName>
</protein>
<dbReference type="Gene3D" id="1.10.260.130">
    <property type="match status" value="1"/>
</dbReference>
<feature type="transmembrane region" description="Helical" evidence="1">
    <location>
        <begin position="95"/>
        <end position="113"/>
    </location>
</feature>
<feature type="transmembrane region" description="Helical" evidence="1">
    <location>
        <begin position="70"/>
        <end position="89"/>
    </location>
</feature>
<keyword evidence="1" id="KW-1133">Transmembrane helix</keyword>
<dbReference type="PANTHER" id="PTHR34853">
    <property type="match status" value="1"/>
</dbReference>
<dbReference type="Pfam" id="PF03583">
    <property type="entry name" value="LIP"/>
    <property type="match status" value="1"/>
</dbReference>
<evidence type="ECO:0000313" key="3">
    <source>
        <dbReference type="Proteomes" id="UP001172708"/>
    </source>
</evidence>
<dbReference type="Gene3D" id="3.40.50.1820">
    <property type="entry name" value="alpha/beta hydrolase"/>
    <property type="match status" value="1"/>
</dbReference>
<proteinExistence type="predicted"/>
<keyword evidence="1" id="KW-0812">Transmembrane</keyword>
<name>A0ABT8GJM4_9MICO</name>
<feature type="transmembrane region" description="Helical" evidence="1">
    <location>
        <begin position="192"/>
        <end position="214"/>
    </location>
</feature>
<dbReference type="Pfam" id="PF03729">
    <property type="entry name" value="DUF308"/>
    <property type="match status" value="2"/>
</dbReference>
<feature type="transmembrane region" description="Helical" evidence="1">
    <location>
        <begin position="150"/>
        <end position="172"/>
    </location>
</feature>
<dbReference type="PANTHER" id="PTHR34853:SF1">
    <property type="entry name" value="LIPASE 5"/>
    <property type="match status" value="1"/>
</dbReference>
<keyword evidence="3" id="KW-1185">Reference proteome</keyword>
<evidence type="ECO:0000256" key="1">
    <source>
        <dbReference type="SAM" id="Phobius"/>
    </source>
</evidence>
<dbReference type="InterPro" id="IPR005325">
    <property type="entry name" value="DUF308_memb"/>
</dbReference>
<reference evidence="2" key="1">
    <citation type="submission" date="2023-06" db="EMBL/GenBank/DDBJ databases">
        <title>Egi l300058.</title>
        <authorList>
            <person name="Gao L."/>
            <person name="Fang B.-Z."/>
            <person name="Li W.-J."/>
        </authorList>
    </citation>
    <scope>NUCLEOTIDE SEQUENCE</scope>
    <source>
        <strain evidence="2">EGI L300058</strain>
    </source>
</reference>
<dbReference type="SUPFAM" id="SSF53474">
    <property type="entry name" value="alpha/beta-Hydrolases"/>
    <property type="match status" value="1"/>
</dbReference>
<feature type="transmembrane region" description="Helical" evidence="1">
    <location>
        <begin position="20"/>
        <end position="49"/>
    </location>
</feature>
<feature type="transmembrane region" description="Helical" evidence="1">
    <location>
        <begin position="125"/>
        <end position="144"/>
    </location>
</feature>
<dbReference type="EMBL" id="JAUHQA010000001">
    <property type="protein sequence ID" value="MDN4481627.1"/>
    <property type="molecule type" value="Genomic_DNA"/>
</dbReference>
<evidence type="ECO:0000313" key="2">
    <source>
        <dbReference type="EMBL" id="MDN4481627.1"/>
    </source>
</evidence>
<dbReference type="InterPro" id="IPR029058">
    <property type="entry name" value="AB_hydrolase_fold"/>
</dbReference>
<organism evidence="2 3">
    <name type="scientific">Demequina muriae</name>
    <dbReference type="NCBI Taxonomy" id="3051664"/>
    <lineage>
        <taxon>Bacteria</taxon>
        <taxon>Bacillati</taxon>
        <taxon>Actinomycetota</taxon>
        <taxon>Actinomycetes</taxon>
        <taxon>Micrococcales</taxon>
        <taxon>Demequinaceae</taxon>
        <taxon>Demequina</taxon>
    </lineage>
</organism>
<dbReference type="RefSeq" id="WP_301143339.1">
    <property type="nucleotide sequence ID" value="NZ_JAUHQA010000001.1"/>
</dbReference>
<dbReference type="Proteomes" id="UP001172708">
    <property type="component" value="Unassembled WGS sequence"/>
</dbReference>
<comment type="caution">
    <text evidence="2">The sequence shown here is derived from an EMBL/GenBank/DDBJ whole genome shotgun (WGS) entry which is preliminary data.</text>
</comment>
<keyword evidence="1" id="KW-0472">Membrane</keyword>